<feature type="compositionally biased region" description="Pro residues" evidence="1">
    <location>
        <begin position="1168"/>
        <end position="1192"/>
    </location>
</feature>
<feature type="domain" description="GAG-pre-integrase" evidence="3">
    <location>
        <begin position="609"/>
        <end position="682"/>
    </location>
</feature>
<dbReference type="InterPro" id="IPR036875">
    <property type="entry name" value="Znf_CCHC_sf"/>
</dbReference>
<dbReference type="InterPro" id="IPR054722">
    <property type="entry name" value="PolX-like_BBD"/>
</dbReference>
<dbReference type="Pfam" id="PF13976">
    <property type="entry name" value="gag_pre-integrs"/>
    <property type="match status" value="1"/>
</dbReference>
<name>A0A6L2MPZ6_TANCI</name>
<proteinExistence type="predicted"/>
<evidence type="ECO:0000256" key="1">
    <source>
        <dbReference type="SAM" id="MobiDB-lite"/>
    </source>
</evidence>
<gene>
    <name evidence="5" type="ORF">Tci_047798</name>
</gene>
<dbReference type="InterPro" id="IPR032567">
    <property type="entry name" value="RTL1-rel"/>
</dbReference>
<dbReference type="GO" id="GO:0008270">
    <property type="term" value="F:zinc ion binding"/>
    <property type="evidence" value="ECO:0007669"/>
    <property type="project" value="InterPro"/>
</dbReference>
<reference evidence="5" key="1">
    <citation type="journal article" date="2019" name="Sci. Rep.">
        <title>Draft genome of Tanacetum cinerariifolium, the natural source of mosquito coil.</title>
        <authorList>
            <person name="Yamashiro T."/>
            <person name="Shiraishi A."/>
            <person name="Satake H."/>
            <person name="Nakayama K."/>
        </authorList>
    </citation>
    <scope>NUCLEOTIDE SEQUENCE</scope>
</reference>
<dbReference type="InterPro" id="IPR013103">
    <property type="entry name" value="RVT_2"/>
</dbReference>
<protein>
    <submittedName>
        <fullName evidence="5">Putative ribonuclease H-like domain-containing protein</fullName>
    </submittedName>
</protein>
<dbReference type="Pfam" id="PF07727">
    <property type="entry name" value="RVT_2"/>
    <property type="match status" value="1"/>
</dbReference>
<dbReference type="GO" id="GO:0003676">
    <property type="term" value="F:nucleic acid binding"/>
    <property type="evidence" value="ECO:0007669"/>
    <property type="project" value="InterPro"/>
</dbReference>
<dbReference type="EMBL" id="BKCJ010007157">
    <property type="protein sequence ID" value="GEU75820.1"/>
    <property type="molecule type" value="Genomic_DNA"/>
</dbReference>
<dbReference type="Pfam" id="PF08284">
    <property type="entry name" value="RVP_2"/>
    <property type="match status" value="1"/>
</dbReference>
<organism evidence="5">
    <name type="scientific">Tanacetum cinerariifolium</name>
    <name type="common">Dalmatian daisy</name>
    <name type="synonym">Chrysanthemum cinerariifolium</name>
    <dbReference type="NCBI Taxonomy" id="118510"/>
    <lineage>
        <taxon>Eukaryota</taxon>
        <taxon>Viridiplantae</taxon>
        <taxon>Streptophyta</taxon>
        <taxon>Embryophyta</taxon>
        <taxon>Tracheophyta</taxon>
        <taxon>Spermatophyta</taxon>
        <taxon>Magnoliopsida</taxon>
        <taxon>eudicotyledons</taxon>
        <taxon>Gunneridae</taxon>
        <taxon>Pentapetalae</taxon>
        <taxon>asterids</taxon>
        <taxon>campanulids</taxon>
        <taxon>Asterales</taxon>
        <taxon>Asteraceae</taxon>
        <taxon>Asteroideae</taxon>
        <taxon>Anthemideae</taxon>
        <taxon>Anthemidinae</taxon>
        <taxon>Tanacetum</taxon>
    </lineage>
</organism>
<feature type="domain" description="Reverse transcriptase Ty1/copia-type" evidence="2">
    <location>
        <begin position="942"/>
        <end position="1038"/>
    </location>
</feature>
<evidence type="ECO:0000259" key="3">
    <source>
        <dbReference type="Pfam" id="PF13976"/>
    </source>
</evidence>
<dbReference type="PANTHER" id="PTHR15503:SF45">
    <property type="entry name" value="RNA-DIRECTED DNA POLYMERASE HOMOLOG"/>
    <property type="match status" value="1"/>
</dbReference>
<feature type="region of interest" description="Disordered" evidence="1">
    <location>
        <begin position="1164"/>
        <end position="1213"/>
    </location>
</feature>
<comment type="caution">
    <text evidence="5">The sequence shown here is derived from an EMBL/GenBank/DDBJ whole genome shotgun (WGS) entry which is preliminary data.</text>
</comment>
<dbReference type="Pfam" id="PF22936">
    <property type="entry name" value="Pol_BBD"/>
    <property type="match status" value="1"/>
</dbReference>
<dbReference type="SUPFAM" id="SSF57756">
    <property type="entry name" value="Retrovirus zinc finger-like domains"/>
    <property type="match status" value="1"/>
</dbReference>
<evidence type="ECO:0000259" key="2">
    <source>
        <dbReference type="Pfam" id="PF07727"/>
    </source>
</evidence>
<evidence type="ECO:0000259" key="4">
    <source>
        <dbReference type="Pfam" id="PF22936"/>
    </source>
</evidence>
<feature type="domain" description="Retrovirus-related Pol polyprotein from transposon TNT 1-94-like beta-barrel" evidence="4">
    <location>
        <begin position="501"/>
        <end position="574"/>
    </location>
</feature>
<evidence type="ECO:0000313" key="5">
    <source>
        <dbReference type="EMBL" id="GEU75820.1"/>
    </source>
</evidence>
<dbReference type="InterPro" id="IPR025724">
    <property type="entry name" value="GAG-pre-integrase_dom"/>
</dbReference>
<accession>A0A6L2MPZ6</accession>
<feature type="region of interest" description="Disordered" evidence="1">
    <location>
        <begin position="60"/>
        <end position="80"/>
    </location>
</feature>
<sequence>MGVFLDDPCEIVFDQWDLEELSAGESSMVLFWYGEVHRRVVWGRKGFGGNGCYGTVRAGKGLRGNHKDNSRHQQNNQKEGNMRAMTTALSEVNHLFEIDLMHIELGIFDVIVGMDWLTERDTVIVCGKKVVRIPCGNKTLTVKGNKGPPKLKVISCIKASKYLERGCQMFVAHVIEKKSKEKRMKDVPMIRGFPEVFLDDFPGLPPPRQVELKIDLVPGVARALYRMASSEMKELSFNCKNYWRKDLFARVHHRGELCKSNSPQLENEDLKQIDADYLEEMDLKWQMVMVTMRARRFLQKTRRNLGANRTDAIGFDMSNVECYNCHRRGNFVKECRSPRDNRNKDTPRRTVPVEVSNLNALVSQCDTVVQKLVWNNAKRMNHQNSARKTHPHSNRNVVPTTVLTRSRLVPLTAARPVLIDVPQSTVKTLRLVKHVVDKAHSPIRRPINHRLATKHSNFHNKVTTVKVTKIHVSHGLGPQKTLSFLDDVQGNPHQALKDKGVIDSGCSRHMTGNITFLSDFEEINRGYVAFRGNPKGGKITGKGKINTGELDFGDVYFIKELKFNLFSVSQMCDKKKSVLFTDTECVVLSFDYKLPDENHVLLRVLRENNMYNVDLKNVVPSGDLTCLFANGTLDESNLWHRRLGHINFKPINKIVKGNLVRGSPSKIFENNHTCVACKKGKQHRASCSRPKWMFDIDTLTQPMNYQPVVKGNQPNHTASIKENLNAGKVRKKIVYAQQYVLLPLRGSDKTKKHDDKAKRANKGKSLVDLSTGVRDLRAEFEDFSVNSTNRVNAARTPVTGAGPNLTNNTNSFNTASPSDIVVTLNFVIAGKSSFVDPSNYPNDPDMPVLEDIVYSYYKEDVGAEADQSNLEINISVSPIPTTRVHKYHPVTQIIGDLTLAPHTRSMARMVKEQEPKKVHQALKDPSWIEAMQEELLPFKMKKVWVLVDLPKGKRPIGSKWVFRNKKDERGIVIRNKARLVAQGHTQEEGIDYDEVFNPVARIEAIWLFLAYDSFMGFMVYQMDVKSSFRYGTIKEERLHLLHMDLCGPMRIASINDDADGVECLPNEEIFAKLARMVYEKPPPKLTFYKAFFSAQWKFLIHSRKFNFSKYIFDSMVRNIDSPSKFLMYPRFLQVIINTQVDDLSSYNTKYSSPALTHKAAEEVEVPNAPTPPSPTNAPSPPSQDHIPIPPQAQPTTPHATPPQEQPTDTSESSMSLLNTLMETYAILEEEDIKAFKVKEAKKRGKIEAIDADEDITLVDVETQEEVADMDAELQGRITQEDVTTTMAQTLIKMKVEKAKLLDEQIAKRLHDEEVEQAATREKQEMDDLEKAKVLQQHLKRKLIPIAQARKNMIIYLKNMAGYKMEHFKDWEIHSKGSRSYWKIIKVGGIKEVYQSFEDMLKGLTEKIWLFCGD</sequence>
<dbReference type="PANTHER" id="PTHR15503">
    <property type="entry name" value="LDOC1 RELATED"/>
    <property type="match status" value="1"/>
</dbReference>